<keyword evidence="1" id="KW-1017">Isopeptide bond</keyword>
<dbReference type="InterPro" id="IPR057618">
    <property type="entry name" value="Znf_POGZ/Z280C-D-like"/>
</dbReference>
<dbReference type="PROSITE" id="PS00028">
    <property type="entry name" value="ZINC_FINGER_C2H2_1"/>
    <property type="match status" value="3"/>
</dbReference>
<evidence type="ECO:0000256" key="8">
    <source>
        <dbReference type="SAM" id="MobiDB-lite"/>
    </source>
</evidence>
<dbReference type="InterPro" id="IPR036236">
    <property type="entry name" value="Znf_C2H2_sf"/>
</dbReference>
<evidence type="ECO:0000256" key="4">
    <source>
        <dbReference type="ARBA" id="ARBA00022771"/>
    </source>
</evidence>
<dbReference type="PROSITE" id="PS50157">
    <property type="entry name" value="ZINC_FINGER_C2H2_2"/>
    <property type="match status" value="1"/>
</dbReference>
<dbReference type="PANTHER" id="PTHR24388">
    <property type="entry name" value="ZINC FINGER PROTEIN"/>
    <property type="match status" value="1"/>
</dbReference>
<evidence type="ECO:0000256" key="1">
    <source>
        <dbReference type="ARBA" id="ARBA00022499"/>
    </source>
</evidence>
<keyword evidence="6" id="KW-0539">Nucleus</keyword>
<dbReference type="InterPro" id="IPR050527">
    <property type="entry name" value="Snail/Krueppel_Znf"/>
</dbReference>
<evidence type="ECO:0000313" key="11">
    <source>
        <dbReference type="Proteomes" id="UP001501940"/>
    </source>
</evidence>
<evidence type="ECO:0000256" key="6">
    <source>
        <dbReference type="ARBA" id="ARBA00023242"/>
    </source>
</evidence>
<keyword evidence="4 7" id="KW-0863">Zinc-finger</keyword>
<dbReference type="PANTHER" id="PTHR24388:SF45">
    <property type="entry name" value="POGO TRANSPOSABLE ELEMENT DERIVED WITH ZNF DOMAIN"/>
    <property type="match status" value="1"/>
</dbReference>
<reference evidence="10 11" key="1">
    <citation type="submission" date="2022-01" db="EMBL/GenBank/DDBJ databases">
        <title>A chromosome-scale genome assembly of the false clownfish, Amphiprion ocellaris.</title>
        <authorList>
            <person name="Ryu T."/>
        </authorList>
    </citation>
    <scope>NUCLEOTIDE SEQUENCE [LARGE SCALE GENOMIC DNA]</scope>
</reference>
<keyword evidence="3" id="KW-0677">Repeat</keyword>
<dbReference type="Pfam" id="PF25429">
    <property type="entry name" value="zf-POGZ"/>
    <property type="match status" value="1"/>
</dbReference>
<dbReference type="SUPFAM" id="SSF57667">
    <property type="entry name" value="beta-beta-alpha zinc fingers"/>
    <property type="match status" value="1"/>
</dbReference>
<dbReference type="GO" id="GO:0008270">
    <property type="term" value="F:zinc ion binding"/>
    <property type="evidence" value="ECO:0007669"/>
    <property type="project" value="UniProtKB-KW"/>
</dbReference>
<feature type="domain" description="C2H2-type" evidence="9">
    <location>
        <begin position="384"/>
        <end position="412"/>
    </location>
</feature>
<dbReference type="InterPro" id="IPR013087">
    <property type="entry name" value="Znf_C2H2_type"/>
</dbReference>
<keyword evidence="5" id="KW-0862">Zinc</keyword>
<name>A0AAQ5XT24_AMPOC</name>
<evidence type="ECO:0000259" key="9">
    <source>
        <dbReference type="PROSITE" id="PS50157"/>
    </source>
</evidence>
<organism evidence="10 11">
    <name type="scientific">Amphiprion ocellaris</name>
    <name type="common">Clown anemonefish</name>
    <dbReference type="NCBI Taxonomy" id="80972"/>
    <lineage>
        <taxon>Eukaryota</taxon>
        <taxon>Metazoa</taxon>
        <taxon>Chordata</taxon>
        <taxon>Craniata</taxon>
        <taxon>Vertebrata</taxon>
        <taxon>Euteleostomi</taxon>
        <taxon>Actinopterygii</taxon>
        <taxon>Neopterygii</taxon>
        <taxon>Teleostei</taxon>
        <taxon>Neoteleostei</taxon>
        <taxon>Acanthomorphata</taxon>
        <taxon>Ovalentaria</taxon>
        <taxon>Pomacentridae</taxon>
        <taxon>Amphiprion</taxon>
    </lineage>
</organism>
<accession>A0AAQ5XT24</accession>
<evidence type="ECO:0000256" key="7">
    <source>
        <dbReference type="PROSITE-ProRule" id="PRU00042"/>
    </source>
</evidence>
<dbReference type="Ensembl" id="ENSAOCT00000043340.1">
    <property type="protein sequence ID" value="ENSAOCP00000042811.1"/>
    <property type="gene ID" value="ENSAOCG00000007184.2"/>
</dbReference>
<feature type="compositionally biased region" description="Basic residues" evidence="8">
    <location>
        <begin position="251"/>
        <end position="263"/>
    </location>
</feature>
<keyword evidence="2" id="KW-0479">Metal-binding</keyword>
<sequence>MMEAAAGACADLLMECDEEECIWPAASAEKREEEAKEKHEGLQTAVEEQMLSQPVRIIPIPVQPVQSCSPTSSTGKSAGAPLSFMVNGQRVPLLPGGGGAELKLRSHPQGSVSGFTTVHIPVTLTLHSPSGTKHINTTASLSATVSSSTHPAASAAPGPTPIITGVVSGEAAQKVLSNHNVKFTSSLSRKRLKTLPSPKTTPRHKLLRKGELRPVAPPDCPVCKSQYKLITELRGFMCLCSPAIAQSLQNLKRKKKQPKHIRRSRENKTSNKVSRNRPGLSATSRRLSDDLQFDQFSSPVPPSRPLKEEDQSGPPPEPPHGKLVILVEDFYYGSAPGQSSDIPNLLSMKFSGPYRCIHCAEMLRNNIKLMSHMLQHVPTMDSQTSCPHCFRHFTSPLRLRGHLEAVHSQYESTVTCRICELAFRNEPAFLWHMKTTHKPGEMPYVCQVCDFRSSFYSDVWSHFQQAHADTRHLMCQYCLRVLRSNACYQKHFARHQKKHVLGCDKCRLRFLYVKERVEHKVLHHKTHVRPPQLSGLKPGTKVHLTCPPLTCPPLTCPPLTCPPLTCPPLTCPPLTCPPLTCPPLTCPPLTCPHSTSTLTHFPSLVRCSLCRFITCCSTSYANHMIKVSFLCNIKSCTSMETEQPWLEVESTQKHLLFTFTKL</sequence>
<proteinExistence type="predicted"/>
<reference evidence="10" key="3">
    <citation type="submission" date="2025-09" db="UniProtKB">
        <authorList>
            <consortium name="Ensembl"/>
        </authorList>
    </citation>
    <scope>IDENTIFICATION</scope>
</reference>
<feature type="region of interest" description="Disordered" evidence="8">
    <location>
        <begin position="251"/>
        <end position="319"/>
    </location>
</feature>
<protein>
    <recommendedName>
        <fullName evidence="9">C2H2-type domain-containing protein</fullName>
    </recommendedName>
</protein>
<dbReference type="Proteomes" id="UP001501940">
    <property type="component" value="Chromosome 15"/>
</dbReference>
<evidence type="ECO:0000256" key="5">
    <source>
        <dbReference type="ARBA" id="ARBA00022833"/>
    </source>
</evidence>
<reference evidence="10" key="2">
    <citation type="submission" date="2025-08" db="UniProtKB">
        <authorList>
            <consortium name="Ensembl"/>
        </authorList>
    </citation>
    <scope>IDENTIFICATION</scope>
</reference>
<dbReference type="GO" id="GO:0000981">
    <property type="term" value="F:DNA-binding transcription factor activity, RNA polymerase II-specific"/>
    <property type="evidence" value="ECO:0007669"/>
    <property type="project" value="TreeGrafter"/>
</dbReference>
<dbReference type="GeneTree" id="ENSGT00940000163854"/>
<dbReference type="AlphaFoldDB" id="A0AAQ5XT24"/>
<keyword evidence="11" id="KW-1185">Reference proteome</keyword>
<dbReference type="GO" id="GO:0000978">
    <property type="term" value="F:RNA polymerase II cis-regulatory region sequence-specific DNA binding"/>
    <property type="evidence" value="ECO:0007669"/>
    <property type="project" value="TreeGrafter"/>
</dbReference>
<evidence type="ECO:0000256" key="3">
    <source>
        <dbReference type="ARBA" id="ARBA00022737"/>
    </source>
</evidence>
<dbReference type="Gene3D" id="3.30.160.60">
    <property type="entry name" value="Classic Zinc Finger"/>
    <property type="match status" value="2"/>
</dbReference>
<evidence type="ECO:0000313" key="10">
    <source>
        <dbReference type="Ensembl" id="ENSAOCP00000042811.1"/>
    </source>
</evidence>
<evidence type="ECO:0000256" key="2">
    <source>
        <dbReference type="ARBA" id="ARBA00022723"/>
    </source>
</evidence>
<dbReference type="SMART" id="SM00355">
    <property type="entry name" value="ZnF_C2H2"/>
    <property type="match status" value="6"/>
</dbReference>